<organism evidence="1">
    <name type="scientific">Arundo donax</name>
    <name type="common">Giant reed</name>
    <name type="synonym">Donax arundinaceus</name>
    <dbReference type="NCBI Taxonomy" id="35708"/>
    <lineage>
        <taxon>Eukaryota</taxon>
        <taxon>Viridiplantae</taxon>
        <taxon>Streptophyta</taxon>
        <taxon>Embryophyta</taxon>
        <taxon>Tracheophyta</taxon>
        <taxon>Spermatophyta</taxon>
        <taxon>Magnoliopsida</taxon>
        <taxon>Liliopsida</taxon>
        <taxon>Poales</taxon>
        <taxon>Poaceae</taxon>
        <taxon>PACMAD clade</taxon>
        <taxon>Arundinoideae</taxon>
        <taxon>Arundineae</taxon>
        <taxon>Arundo</taxon>
    </lineage>
</organism>
<name>A0A0A9BCB5_ARUDO</name>
<accession>A0A0A9BCB5</accession>
<evidence type="ECO:0000313" key="1">
    <source>
        <dbReference type="EMBL" id="JAD58875.1"/>
    </source>
</evidence>
<dbReference type="EMBL" id="GBRH01239020">
    <property type="protein sequence ID" value="JAD58875.1"/>
    <property type="molecule type" value="Transcribed_RNA"/>
</dbReference>
<dbReference type="AlphaFoldDB" id="A0A0A9BCB5"/>
<reference evidence="1" key="1">
    <citation type="submission" date="2014-09" db="EMBL/GenBank/DDBJ databases">
        <authorList>
            <person name="Magalhaes I.L.F."/>
            <person name="Oliveira U."/>
            <person name="Santos F.R."/>
            <person name="Vidigal T.H.D.A."/>
            <person name="Brescovit A.D."/>
            <person name="Santos A.J."/>
        </authorList>
    </citation>
    <scope>NUCLEOTIDE SEQUENCE</scope>
    <source>
        <tissue evidence="1">Shoot tissue taken approximately 20 cm above the soil surface</tissue>
    </source>
</reference>
<proteinExistence type="predicted"/>
<protein>
    <submittedName>
        <fullName evidence="1">Uncharacterized protein</fullName>
    </submittedName>
</protein>
<reference evidence="1" key="2">
    <citation type="journal article" date="2015" name="Data Brief">
        <title>Shoot transcriptome of the giant reed, Arundo donax.</title>
        <authorList>
            <person name="Barrero R.A."/>
            <person name="Guerrero F.D."/>
            <person name="Moolhuijzen P."/>
            <person name="Goolsby J.A."/>
            <person name="Tidwell J."/>
            <person name="Bellgard S.E."/>
            <person name="Bellgard M.I."/>
        </authorList>
    </citation>
    <scope>NUCLEOTIDE SEQUENCE</scope>
    <source>
        <tissue evidence="1">Shoot tissue taken approximately 20 cm above the soil surface</tissue>
    </source>
</reference>
<sequence>MLMLLDQLLSSSIKCDVLSKSYFPIVALLKLP</sequence>